<gene>
    <name evidence="1" type="ORF">P7K49_007319</name>
</gene>
<proteinExistence type="predicted"/>
<reference evidence="1 2" key="1">
    <citation type="submission" date="2023-05" db="EMBL/GenBank/DDBJ databases">
        <title>B98-5 Cell Line De Novo Hybrid Assembly: An Optical Mapping Approach.</title>
        <authorList>
            <person name="Kananen K."/>
            <person name="Auerbach J.A."/>
            <person name="Kautto E."/>
            <person name="Blachly J.S."/>
        </authorList>
    </citation>
    <scope>NUCLEOTIDE SEQUENCE [LARGE SCALE GENOMIC DNA]</scope>
    <source>
        <strain evidence="1">B95-8</strain>
        <tissue evidence="1">Cell line</tissue>
    </source>
</reference>
<evidence type="ECO:0000313" key="1">
    <source>
        <dbReference type="EMBL" id="KAK2113053.1"/>
    </source>
</evidence>
<organism evidence="1 2">
    <name type="scientific">Saguinus oedipus</name>
    <name type="common">Cotton-top tamarin</name>
    <name type="synonym">Oedipomidas oedipus</name>
    <dbReference type="NCBI Taxonomy" id="9490"/>
    <lineage>
        <taxon>Eukaryota</taxon>
        <taxon>Metazoa</taxon>
        <taxon>Chordata</taxon>
        <taxon>Craniata</taxon>
        <taxon>Vertebrata</taxon>
        <taxon>Euteleostomi</taxon>
        <taxon>Mammalia</taxon>
        <taxon>Eutheria</taxon>
        <taxon>Euarchontoglires</taxon>
        <taxon>Primates</taxon>
        <taxon>Haplorrhini</taxon>
        <taxon>Platyrrhini</taxon>
        <taxon>Cebidae</taxon>
        <taxon>Callitrichinae</taxon>
        <taxon>Saguinus</taxon>
    </lineage>
</organism>
<accession>A0ABQ9VUI0</accession>
<name>A0ABQ9VUI0_SAGOE</name>
<protein>
    <submittedName>
        <fullName evidence="1">Uncharacterized protein</fullName>
    </submittedName>
</protein>
<dbReference type="Proteomes" id="UP001266305">
    <property type="component" value="Unassembled WGS sequence"/>
</dbReference>
<sequence length="80" mass="9211">MIQLRGSPKNAIQFIQASGNDGKSEHHRDITFTNDDNDVVREMLFFLLLFPGQPLGNEGISHVDSAVKQRLKRLFIESWW</sequence>
<evidence type="ECO:0000313" key="2">
    <source>
        <dbReference type="Proteomes" id="UP001266305"/>
    </source>
</evidence>
<keyword evidence="2" id="KW-1185">Reference proteome</keyword>
<dbReference type="EMBL" id="JASSZA010000004">
    <property type="protein sequence ID" value="KAK2113053.1"/>
    <property type="molecule type" value="Genomic_DNA"/>
</dbReference>
<comment type="caution">
    <text evidence="1">The sequence shown here is derived from an EMBL/GenBank/DDBJ whole genome shotgun (WGS) entry which is preliminary data.</text>
</comment>